<accession>Q6H0Y4</accession>
<proteinExistence type="predicted"/>
<evidence type="ECO:0000313" key="1">
    <source>
        <dbReference type="EMBL" id="AAT46523.1"/>
    </source>
</evidence>
<protein>
    <submittedName>
        <fullName evidence="1">Uncharacterized protein</fullName>
    </submittedName>
</protein>
<geneLocation type="plasmid" evidence="1">
    <name>pTC</name>
</geneLocation>
<name>Q6H0Y4_9CREN</name>
<dbReference type="EMBL" id="AY517480">
    <property type="protein sequence ID" value="AAT46523.1"/>
    <property type="molecule type" value="Genomic_DNA"/>
</dbReference>
<keyword evidence="1" id="KW-0614">Plasmid</keyword>
<reference evidence="1" key="1">
    <citation type="submission" date="2004-01" db="EMBL/GenBank/DDBJ databases">
        <title>Plasmid pTC and its variants of hyperthermoacidophilic archaeon Sulfolobus tengchongensis.</title>
        <authorList>
            <person name="Xiang X."/>
            <person name="Huang L."/>
        </authorList>
    </citation>
    <scope>NUCLEOTIDE SEQUENCE</scope>
    <source>
        <plasmid evidence="1">pTC</plasmid>
    </source>
</reference>
<dbReference type="AlphaFoldDB" id="Q6H0Y4"/>
<organism evidence="1">
    <name type="scientific">Sulfolobus tengchongensis</name>
    <dbReference type="NCBI Taxonomy" id="207809"/>
    <lineage>
        <taxon>Archaea</taxon>
        <taxon>Thermoproteota</taxon>
        <taxon>Thermoprotei</taxon>
        <taxon>Sulfolobales</taxon>
        <taxon>Sulfolobaceae</taxon>
        <taxon>Sulfolobus</taxon>
    </lineage>
</organism>
<sequence>MPNIVSLLKKIAEERGIKYEELPSGVVILINNHNQAFLQITVVKDAYYVRYLLKDSAYLVRRLNRRILDDIIQGTLREDGKIVFRISVQ</sequence>